<dbReference type="EMBL" id="BAAAFO010000002">
    <property type="protein sequence ID" value="GAA0251444.1"/>
    <property type="molecule type" value="Genomic_DNA"/>
</dbReference>
<dbReference type="PIRSF" id="PIRSF016481">
    <property type="entry name" value="Pilus_assembly_PilP"/>
    <property type="match status" value="1"/>
</dbReference>
<dbReference type="Proteomes" id="UP001500657">
    <property type="component" value="Unassembled WGS sequence"/>
</dbReference>
<sequence length="182" mass="19687">MIKFAAIKPGRVVGALLMLAIALVLSGCTRGMSDLRDWVAKEKARKGQPIQPLPVIKTFETFTYNDQDRRDPFSPSATEMESSVAAASTGPRPDADRAKEPLEAFALDSLKMVGTIGTGPGAIALVKDPARVIHQVHRNEYMGQNYGRVTAISEDHIELVELISNGNGGWMERPASIALGEQ</sequence>
<reference evidence="2 3" key="1">
    <citation type="journal article" date="2019" name="Int. J. Syst. Evol. Microbiol.">
        <title>The Global Catalogue of Microorganisms (GCM) 10K type strain sequencing project: providing services to taxonomists for standard genome sequencing and annotation.</title>
        <authorList>
            <consortium name="The Broad Institute Genomics Platform"/>
            <consortium name="The Broad Institute Genome Sequencing Center for Infectious Disease"/>
            <person name="Wu L."/>
            <person name="Ma J."/>
        </authorList>
    </citation>
    <scope>NUCLEOTIDE SEQUENCE [LARGE SCALE GENOMIC DNA]</scope>
    <source>
        <strain evidence="2 3">JCM 16242</strain>
    </source>
</reference>
<organism evidence="2 3">
    <name type="scientific">Rhodanobacter caeni</name>
    <dbReference type="NCBI Taxonomy" id="657654"/>
    <lineage>
        <taxon>Bacteria</taxon>
        <taxon>Pseudomonadati</taxon>
        <taxon>Pseudomonadota</taxon>
        <taxon>Gammaproteobacteria</taxon>
        <taxon>Lysobacterales</taxon>
        <taxon>Rhodanobacteraceae</taxon>
        <taxon>Rhodanobacter</taxon>
    </lineage>
</organism>
<evidence type="ECO:0000256" key="1">
    <source>
        <dbReference type="SAM" id="MobiDB-lite"/>
    </source>
</evidence>
<dbReference type="InterPro" id="IPR007446">
    <property type="entry name" value="PilP"/>
</dbReference>
<evidence type="ECO:0000313" key="3">
    <source>
        <dbReference type="Proteomes" id="UP001500657"/>
    </source>
</evidence>
<proteinExistence type="predicted"/>
<comment type="caution">
    <text evidence="2">The sequence shown here is derived from an EMBL/GenBank/DDBJ whole genome shotgun (WGS) entry which is preliminary data.</text>
</comment>
<dbReference type="Pfam" id="PF04351">
    <property type="entry name" value="PilP"/>
    <property type="match status" value="1"/>
</dbReference>
<name>A0ABN0UIA7_9GAMM</name>
<dbReference type="PROSITE" id="PS51257">
    <property type="entry name" value="PROKAR_LIPOPROTEIN"/>
    <property type="match status" value="1"/>
</dbReference>
<accession>A0ABN0UIA7</accession>
<gene>
    <name evidence="2" type="ORF">GCM10009126_16060</name>
</gene>
<dbReference type="RefSeq" id="WP_343881958.1">
    <property type="nucleotide sequence ID" value="NZ_BAAAFO010000002.1"/>
</dbReference>
<protein>
    <submittedName>
        <fullName evidence="2">Pilus assembly protein PilP</fullName>
    </submittedName>
</protein>
<keyword evidence="3" id="KW-1185">Reference proteome</keyword>
<evidence type="ECO:0000313" key="2">
    <source>
        <dbReference type="EMBL" id="GAA0251444.1"/>
    </source>
</evidence>
<dbReference type="Gene3D" id="2.30.30.830">
    <property type="match status" value="1"/>
</dbReference>
<feature type="region of interest" description="Disordered" evidence="1">
    <location>
        <begin position="66"/>
        <end position="96"/>
    </location>
</feature>